<organism evidence="13 14">
    <name type="scientific">Taenia crassiceps</name>
    <dbReference type="NCBI Taxonomy" id="6207"/>
    <lineage>
        <taxon>Eukaryota</taxon>
        <taxon>Metazoa</taxon>
        <taxon>Spiralia</taxon>
        <taxon>Lophotrochozoa</taxon>
        <taxon>Platyhelminthes</taxon>
        <taxon>Cestoda</taxon>
        <taxon>Eucestoda</taxon>
        <taxon>Cyclophyllidea</taxon>
        <taxon>Taeniidae</taxon>
        <taxon>Taenia</taxon>
    </lineage>
</organism>
<keyword evidence="8" id="KW-0456">Lyase</keyword>
<dbReference type="EMBL" id="JAKROA010000001">
    <property type="protein sequence ID" value="KAL5113025.1"/>
    <property type="molecule type" value="Genomic_DNA"/>
</dbReference>
<evidence type="ECO:0000256" key="8">
    <source>
        <dbReference type="ARBA" id="ARBA00023239"/>
    </source>
</evidence>
<evidence type="ECO:0000256" key="11">
    <source>
        <dbReference type="ARBA" id="ARBA00024326"/>
    </source>
</evidence>
<gene>
    <name evidence="13" type="ORF">TcWFU_009945</name>
</gene>
<evidence type="ECO:0000256" key="3">
    <source>
        <dbReference type="ARBA" id="ARBA00012243"/>
    </source>
</evidence>
<dbReference type="EC" id="4.1.1.65" evidence="3"/>
<evidence type="ECO:0000256" key="5">
    <source>
        <dbReference type="ARBA" id="ARBA00022793"/>
    </source>
</evidence>
<evidence type="ECO:0000256" key="7">
    <source>
        <dbReference type="ARBA" id="ARBA00023209"/>
    </source>
</evidence>
<keyword evidence="5" id="KW-0210">Decarboxylase</keyword>
<comment type="function">
    <text evidence="12">Catalyzes the formation of phosphatidylethanolamine (PtdEtn) from phosphatidylserine (PtdSer). Plays a central role in phospholipid metabolism and in the interorganelle trafficking of phosphatidylserine. May be involved in lipid droplet biogenesis at the endoplasmic reticulum membrane.</text>
</comment>
<accession>A0ABR4QTY2</accession>
<keyword evidence="7" id="KW-0594">Phospholipid biosynthesis</keyword>
<protein>
    <recommendedName>
        <fullName evidence="3">phosphatidylserine decarboxylase</fullName>
        <ecNumber evidence="3">4.1.1.65</ecNumber>
    </recommendedName>
</protein>
<evidence type="ECO:0000313" key="13">
    <source>
        <dbReference type="EMBL" id="KAL5113025.1"/>
    </source>
</evidence>
<keyword evidence="9" id="KW-1208">Phospholipid metabolism</keyword>
<evidence type="ECO:0000256" key="1">
    <source>
        <dbReference type="ARBA" id="ARBA00001928"/>
    </source>
</evidence>
<keyword evidence="10" id="KW-0670">Pyruvate</keyword>
<evidence type="ECO:0000256" key="12">
    <source>
        <dbReference type="ARBA" id="ARBA00045136"/>
    </source>
</evidence>
<dbReference type="NCBIfam" id="TIGR00163">
    <property type="entry name" value="PS_decarb"/>
    <property type="match status" value="1"/>
</dbReference>
<dbReference type="InterPro" id="IPR033177">
    <property type="entry name" value="PSD-B"/>
</dbReference>
<dbReference type="PANTHER" id="PTHR10067:SF6">
    <property type="entry name" value="PHOSPHATIDYLSERINE DECARBOXYLASE PROENZYME, MITOCHONDRIAL"/>
    <property type="match status" value="1"/>
</dbReference>
<evidence type="ECO:0000256" key="4">
    <source>
        <dbReference type="ARBA" id="ARBA00022516"/>
    </source>
</evidence>
<keyword evidence="4" id="KW-0444">Lipid biosynthesis</keyword>
<comment type="pathway">
    <text evidence="2">Lipid metabolism.</text>
</comment>
<comment type="cofactor">
    <cofactor evidence="1">
        <name>pyruvate</name>
        <dbReference type="ChEBI" id="CHEBI:15361"/>
    </cofactor>
</comment>
<evidence type="ECO:0000256" key="6">
    <source>
        <dbReference type="ARBA" id="ARBA00023098"/>
    </source>
</evidence>
<evidence type="ECO:0000256" key="2">
    <source>
        <dbReference type="ARBA" id="ARBA00005189"/>
    </source>
</evidence>
<dbReference type="Proteomes" id="UP001651158">
    <property type="component" value="Unassembled WGS sequence"/>
</dbReference>
<sequence>MFRLMRFQFVNQACRLIVTPTTPISSSKSPDSSSLGRLPRLLQPKLLLGATILTGYYLVYTWYFDNEKQPSHYPRDFSAVVHRRLPTNRLSHFIGAVGDIEIPSFLRSFVFGTFVKFANCNMAEAKESDLSKYTTLSQLFTRELAPGTRPLDKAAVVNSPCDGMVLYLGSVDRGTRILEQVKGVTYSMDEFLGPLADDDTLQGNTGSRQLYQCVIYLAPGDYHHFQSPTYWTVRFRRHFTGKLLTLRPSVVKKLPGLFTLNERVVYLGEWAHGFMSLTAVGAVGVGSIVSAPYLDPALSTNLRHLPSSEAQEPGLHYHEVVLGSVKATPGAPFGHFKLGSSIVLIFEAPQSGFEWTVKPGERIKCGEALMRPEKKNE</sequence>
<dbReference type="InterPro" id="IPR003817">
    <property type="entry name" value="PS_Dcarbxylase"/>
</dbReference>
<evidence type="ECO:0000256" key="9">
    <source>
        <dbReference type="ARBA" id="ARBA00023264"/>
    </source>
</evidence>
<keyword evidence="6" id="KW-0443">Lipid metabolism</keyword>
<comment type="caution">
    <text evidence="13">The sequence shown here is derived from an EMBL/GenBank/DDBJ whole genome shotgun (WGS) entry which is preliminary data.</text>
</comment>
<proteinExistence type="predicted"/>
<keyword evidence="14" id="KW-1185">Reference proteome</keyword>
<dbReference type="Pfam" id="PF02666">
    <property type="entry name" value="PS_Dcarbxylase"/>
    <property type="match status" value="1"/>
</dbReference>
<name>A0ABR4QTY2_9CEST</name>
<dbReference type="PANTHER" id="PTHR10067">
    <property type="entry name" value="PHOSPHATIDYLSERINE DECARBOXYLASE"/>
    <property type="match status" value="1"/>
</dbReference>
<comment type="pathway">
    <text evidence="11">Phospholipid metabolism; phosphatidylethanolamine biosynthesis.</text>
</comment>
<evidence type="ECO:0000256" key="10">
    <source>
        <dbReference type="ARBA" id="ARBA00023317"/>
    </source>
</evidence>
<reference evidence="13 14" key="1">
    <citation type="journal article" date="2022" name="Front. Cell. Infect. Microbiol.">
        <title>The Genomes of Two Strains of Taenia crassiceps the Animal Model for the Study of Human Cysticercosis.</title>
        <authorList>
            <person name="Bobes R.J."/>
            <person name="Estrada K."/>
            <person name="Rios-Valencia D.G."/>
            <person name="Calderon-Gallegos A."/>
            <person name="de la Torre P."/>
            <person name="Carrero J.C."/>
            <person name="Sanchez-Flores A."/>
            <person name="Laclette J.P."/>
        </authorList>
    </citation>
    <scope>NUCLEOTIDE SEQUENCE [LARGE SCALE GENOMIC DNA]</scope>
    <source>
        <strain evidence="13">WFUcys</strain>
    </source>
</reference>
<evidence type="ECO:0000313" key="14">
    <source>
        <dbReference type="Proteomes" id="UP001651158"/>
    </source>
</evidence>